<keyword evidence="3" id="KW-1185">Reference proteome</keyword>
<reference evidence="2 3" key="1">
    <citation type="journal article" date="2012" name="PLoS Pathog.">
        <title>Diverse lifestyles and strategies of plant pathogenesis encoded in the genomes of eighteen Dothideomycetes fungi.</title>
        <authorList>
            <person name="Ohm R.A."/>
            <person name="Feau N."/>
            <person name="Henrissat B."/>
            <person name="Schoch C.L."/>
            <person name="Horwitz B.A."/>
            <person name="Barry K.W."/>
            <person name="Condon B.J."/>
            <person name="Copeland A.C."/>
            <person name="Dhillon B."/>
            <person name="Glaser F."/>
            <person name="Hesse C.N."/>
            <person name="Kosti I."/>
            <person name="LaButti K."/>
            <person name="Lindquist E.A."/>
            <person name="Lucas S."/>
            <person name="Salamov A.A."/>
            <person name="Bradshaw R.E."/>
            <person name="Ciuffetti L."/>
            <person name="Hamelin R.C."/>
            <person name="Kema G.H.J."/>
            <person name="Lawrence C."/>
            <person name="Scott J.A."/>
            <person name="Spatafora J.W."/>
            <person name="Turgeon B.G."/>
            <person name="de Wit P.J.G.M."/>
            <person name="Zhong S."/>
            <person name="Goodwin S.B."/>
            <person name="Grigoriev I.V."/>
        </authorList>
    </citation>
    <scope>NUCLEOTIDE SEQUENCE [LARGE SCALE GENOMIC DNA]</scope>
    <source>
        <strain evidence="3">28A</strain>
    </source>
</reference>
<feature type="region of interest" description="Disordered" evidence="1">
    <location>
        <begin position="13"/>
        <end position="52"/>
    </location>
</feature>
<evidence type="ECO:0000313" key="3">
    <source>
        <dbReference type="Proteomes" id="UP000016935"/>
    </source>
</evidence>
<accession>R0K5V9</accession>
<organism evidence="2 3">
    <name type="scientific">Exserohilum turcicum (strain 28A)</name>
    <name type="common">Northern leaf blight fungus</name>
    <name type="synonym">Setosphaeria turcica</name>
    <dbReference type="NCBI Taxonomy" id="671987"/>
    <lineage>
        <taxon>Eukaryota</taxon>
        <taxon>Fungi</taxon>
        <taxon>Dikarya</taxon>
        <taxon>Ascomycota</taxon>
        <taxon>Pezizomycotina</taxon>
        <taxon>Dothideomycetes</taxon>
        <taxon>Pleosporomycetidae</taxon>
        <taxon>Pleosporales</taxon>
        <taxon>Pleosporineae</taxon>
        <taxon>Pleosporaceae</taxon>
        <taxon>Exserohilum</taxon>
    </lineage>
</organism>
<dbReference type="EMBL" id="KB908814">
    <property type="protein sequence ID" value="EOA83697.1"/>
    <property type="molecule type" value="Genomic_DNA"/>
</dbReference>
<gene>
    <name evidence="2" type="ORF">SETTUDRAFT_21050</name>
</gene>
<sequence length="107" mass="11876">MAMSLTWARHVLGPGPDIHRCHPPVTVTSQPLHDDDDDNDNNDNKRIPYTAEAPRSLQLYPALAASTSEGCYQTDGLQRRAMAVPRLQDTFGSRRARAVTEWGALHP</sequence>
<dbReference type="Proteomes" id="UP000016935">
    <property type="component" value="Unassembled WGS sequence"/>
</dbReference>
<proteinExistence type="predicted"/>
<protein>
    <submittedName>
        <fullName evidence="2">Uncharacterized protein</fullName>
    </submittedName>
</protein>
<dbReference type="GeneID" id="19402391"/>
<name>R0K5V9_EXST2</name>
<evidence type="ECO:0000313" key="2">
    <source>
        <dbReference type="EMBL" id="EOA83697.1"/>
    </source>
</evidence>
<reference evidence="2 3" key="2">
    <citation type="journal article" date="2013" name="PLoS Genet.">
        <title>Comparative genome structure, secondary metabolite, and effector coding capacity across Cochliobolus pathogens.</title>
        <authorList>
            <person name="Condon B.J."/>
            <person name="Leng Y."/>
            <person name="Wu D."/>
            <person name="Bushley K.E."/>
            <person name="Ohm R.A."/>
            <person name="Otillar R."/>
            <person name="Martin J."/>
            <person name="Schackwitz W."/>
            <person name="Grimwood J."/>
            <person name="MohdZainudin N."/>
            <person name="Xue C."/>
            <person name="Wang R."/>
            <person name="Manning V.A."/>
            <person name="Dhillon B."/>
            <person name="Tu Z.J."/>
            <person name="Steffenson B.J."/>
            <person name="Salamov A."/>
            <person name="Sun H."/>
            <person name="Lowry S."/>
            <person name="LaButti K."/>
            <person name="Han J."/>
            <person name="Copeland A."/>
            <person name="Lindquist E."/>
            <person name="Barry K."/>
            <person name="Schmutz J."/>
            <person name="Baker S.E."/>
            <person name="Ciuffetti L.M."/>
            <person name="Grigoriev I.V."/>
            <person name="Zhong S."/>
            <person name="Turgeon B.G."/>
        </authorList>
    </citation>
    <scope>NUCLEOTIDE SEQUENCE [LARGE SCALE GENOMIC DNA]</scope>
    <source>
        <strain evidence="3">28A</strain>
    </source>
</reference>
<dbReference type="AlphaFoldDB" id="R0K5V9"/>
<dbReference type="RefSeq" id="XP_008027973.1">
    <property type="nucleotide sequence ID" value="XM_008029782.1"/>
</dbReference>
<dbReference type="HOGENOM" id="CLU_2211605_0_0_1"/>
<evidence type="ECO:0000256" key="1">
    <source>
        <dbReference type="SAM" id="MobiDB-lite"/>
    </source>
</evidence>